<keyword evidence="6 14" id="KW-0812">Transmembrane</keyword>
<dbReference type="CDD" id="cd01347">
    <property type="entry name" value="ligand_gated_channel"/>
    <property type="match status" value="1"/>
</dbReference>
<dbReference type="SUPFAM" id="SSF56935">
    <property type="entry name" value="Porins"/>
    <property type="match status" value="1"/>
</dbReference>
<keyword evidence="9" id="KW-0406">Ion transport</keyword>
<evidence type="ECO:0000256" key="15">
    <source>
        <dbReference type="RuleBase" id="RU003357"/>
    </source>
</evidence>
<dbReference type="PROSITE" id="PS52016">
    <property type="entry name" value="TONB_DEPENDENT_REC_3"/>
    <property type="match status" value="1"/>
</dbReference>
<sequence length="812" mass="86840">MNLGTQARGWFWLTTTAIIGGIVATGPGVTAARAQTPLAAASGAPAMVTVSIPAGPLENAILSFGRQANLRMVYPSAITRGRSTAGVKGTLSISAAVSGLLAGSGLNYTLAGGNTVRIFDPADQAGENGGSGSAAAGTTLLAPITVQGNGIEGVSGIVETRGYVGKSGRTATKTDTPIAETAQSITTVSRKQLDDLKPQNLSEALNYTPGARIGQYGAEPRFDAFKVRGTDLSTTGIFRDGLRQVSSQNGSARLEPYGVEAVSILRGPAASIYGASSSGGIVDIVSKRPTEETLREVELQYGSYGRVQGAFDLSGSVNDDKTMLYRLTGVARDGRNEISAIKDDRLFIAPAFTFQPDAGTKLTLLGEYMDSTTGGTWGYINKYGASGTSVGATPVYGGDARFNDFEQKQWRIGYEFEHALDDNLTFYSKARYSALSADQQWVFANYPGITIEDNEGISADNYLKAEFDTGPARHTLLTGIDFSHMSYTSKQGSGTSPFTDTFTYVPDVSLVLTQRMNTIGIYAQDQIEIDRWRLTAGIRHDWLDTEYRAQAVGGATAPSYDGDETKTTGRASLGYVFDSGVMPYLSYGTSFVANPGVIITTGTVTGQAQPTVGKQYELGIKYALPQYNALLSAAFFNLDQDNATVYETSSGLNLLRQLDLRSRGVELEATASLDNGWSVIGSYSYNDVEITKLTSETLGKQLNSSPYHTFSLWADYEFQSGALEGLGIGAGLRYVGSSFGDNQHTPILDNEARTFVDASLRYDLGKAIPSLEGVKLQVNATNLLDEVKQVCTTGFCYYDEGRKIVGSIRYRF</sequence>
<evidence type="ECO:0000313" key="18">
    <source>
        <dbReference type="Proteomes" id="UP000052068"/>
    </source>
</evidence>
<evidence type="ECO:0000256" key="4">
    <source>
        <dbReference type="ARBA" id="ARBA00022452"/>
    </source>
</evidence>
<dbReference type="Pfam" id="PF00593">
    <property type="entry name" value="TonB_dep_Rec_b-barrel"/>
    <property type="match status" value="1"/>
</dbReference>
<evidence type="ECO:0000256" key="13">
    <source>
        <dbReference type="ARBA" id="ARBA00023237"/>
    </source>
</evidence>
<dbReference type="Pfam" id="PF07715">
    <property type="entry name" value="Plug"/>
    <property type="match status" value="1"/>
</dbReference>
<dbReference type="InterPro" id="IPR012910">
    <property type="entry name" value="Plug_dom"/>
</dbReference>
<dbReference type="InterPro" id="IPR011662">
    <property type="entry name" value="Secretin/TonB_short_N"/>
</dbReference>
<dbReference type="InterPro" id="IPR010105">
    <property type="entry name" value="TonB_sidphr_rcpt"/>
</dbReference>
<feature type="domain" description="Secretin/TonB short N-terminal" evidence="16">
    <location>
        <begin position="70"/>
        <end position="121"/>
    </location>
</feature>
<evidence type="ECO:0000256" key="9">
    <source>
        <dbReference type="ARBA" id="ARBA00023065"/>
    </source>
</evidence>
<dbReference type="NCBIfam" id="TIGR01783">
    <property type="entry name" value="TonB-siderophor"/>
    <property type="match status" value="1"/>
</dbReference>
<keyword evidence="10 15" id="KW-0798">TonB box</keyword>
<evidence type="ECO:0000256" key="5">
    <source>
        <dbReference type="ARBA" id="ARBA00022496"/>
    </source>
</evidence>
<dbReference type="InterPro" id="IPR036942">
    <property type="entry name" value="Beta-barrel_TonB_sf"/>
</dbReference>
<evidence type="ECO:0000256" key="6">
    <source>
        <dbReference type="ARBA" id="ARBA00022692"/>
    </source>
</evidence>
<keyword evidence="8" id="KW-0408">Iron</keyword>
<dbReference type="InterPro" id="IPR000531">
    <property type="entry name" value="Beta-barrel_TonB"/>
</dbReference>
<dbReference type="Pfam" id="PF07660">
    <property type="entry name" value="STN"/>
    <property type="match status" value="1"/>
</dbReference>
<keyword evidence="4 14" id="KW-1134">Transmembrane beta strand</keyword>
<comment type="caution">
    <text evidence="17">The sequence shown here is derived from an EMBL/GenBank/DDBJ whole genome shotgun (WGS) entry which is preliminary data.</text>
</comment>
<evidence type="ECO:0000256" key="10">
    <source>
        <dbReference type="ARBA" id="ARBA00023077"/>
    </source>
</evidence>
<keyword evidence="11 14" id="KW-0472">Membrane</keyword>
<keyword evidence="12 17" id="KW-0675">Receptor</keyword>
<evidence type="ECO:0000256" key="12">
    <source>
        <dbReference type="ARBA" id="ARBA00023170"/>
    </source>
</evidence>
<dbReference type="InterPro" id="IPR037066">
    <property type="entry name" value="Plug_dom_sf"/>
</dbReference>
<keyword evidence="5" id="KW-0410">Iron transport</keyword>
<evidence type="ECO:0000256" key="7">
    <source>
        <dbReference type="ARBA" id="ARBA00022729"/>
    </source>
</evidence>
<dbReference type="Gene3D" id="2.40.170.20">
    <property type="entry name" value="TonB-dependent receptor, beta-barrel domain"/>
    <property type="match status" value="1"/>
</dbReference>
<evidence type="ECO:0000256" key="3">
    <source>
        <dbReference type="ARBA" id="ARBA00022448"/>
    </source>
</evidence>
<keyword evidence="18" id="KW-1185">Reference proteome</keyword>
<dbReference type="PANTHER" id="PTHR32552:SF68">
    <property type="entry name" value="FERRICHROME OUTER MEMBRANE TRANSPORTER_PHAGE RECEPTOR"/>
    <property type="match status" value="1"/>
</dbReference>
<comment type="similarity">
    <text evidence="2 14 15">Belongs to the TonB-dependent receptor family.</text>
</comment>
<accession>A0ABR5CQU0</accession>
<dbReference type="EMBL" id="JWJH01000012">
    <property type="protein sequence ID" value="KJF67212.1"/>
    <property type="molecule type" value="Genomic_DNA"/>
</dbReference>
<keyword evidence="3 14" id="KW-0813">Transport</keyword>
<name>A0ABR5CQU0_9HYPH</name>
<organism evidence="17 18">
    <name type="scientific">Rhizobium nepotum 39/7</name>
    <dbReference type="NCBI Taxonomy" id="1368418"/>
    <lineage>
        <taxon>Bacteria</taxon>
        <taxon>Pseudomonadati</taxon>
        <taxon>Pseudomonadota</taxon>
        <taxon>Alphaproteobacteria</taxon>
        <taxon>Hyphomicrobiales</taxon>
        <taxon>Rhizobiaceae</taxon>
        <taxon>Rhizobium/Agrobacterium group</taxon>
        <taxon>Rhizobium</taxon>
    </lineage>
</organism>
<evidence type="ECO:0000256" key="14">
    <source>
        <dbReference type="PROSITE-ProRule" id="PRU01360"/>
    </source>
</evidence>
<evidence type="ECO:0000256" key="8">
    <source>
        <dbReference type="ARBA" id="ARBA00023004"/>
    </source>
</evidence>
<protein>
    <submittedName>
        <fullName evidence="17">Ferrichrome-iron receptor</fullName>
    </submittedName>
</protein>
<proteinExistence type="inferred from homology"/>
<reference evidence="17 18" key="1">
    <citation type="submission" date="2015-03" db="EMBL/GenBank/DDBJ databases">
        <title>Draft Genome Sequences of Agrobacterium nepotum Strain 39/7T (= CFBP 7436T = LMG 26435T) and Agrobacterium sp. Strain KFB 330 (= CFBP 8308 = LMG 28674).</title>
        <authorList>
            <person name="Kuzmanovic N."/>
            <person name="Pulawska J."/>
            <person name="Obradovic A."/>
        </authorList>
    </citation>
    <scope>NUCLEOTIDE SEQUENCE [LARGE SCALE GENOMIC DNA]</scope>
    <source>
        <strain evidence="17 18">39/7</strain>
    </source>
</reference>
<comment type="subcellular location">
    <subcellularLocation>
        <location evidence="1 14">Cell outer membrane</location>
        <topology evidence="1 14">Multi-pass membrane protein</topology>
    </subcellularLocation>
</comment>
<dbReference type="RefSeq" id="WP_045021589.1">
    <property type="nucleotide sequence ID" value="NZ_JWJH01000012.1"/>
</dbReference>
<dbReference type="Proteomes" id="UP000052068">
    <property type="component" value="Unassembled WGS sequence"/>
</dbReference>
<keyword evidence="13 14" id="KW-0998">Cell outer membrane</keyword>
<evidence type="ECO:0000256" key="1">
    <source>
        <dbReference type="ARBA" id="ARBA00004571"/>
    </source>
</evidence>
<keyword evidence="7" id="KW-0732">Signal</keyword>
<dbReference type="Gene3D" id="3.55.50.30">
    <property type="match status" value="1"/>
</dbReference>
<dbReference type="InterPro" id="IPR039426">
    <property type="entry name" value="TonB-dep_rcpt-like"/>
</dbReference>
<gene>
    <name evidence="17" type="ORF">RS75_14450</name>
</gene>
<dbReference type="PANTHER" id="PTHR32552">
    <property type="entry name" value="FERRICHROME IRON RECEPTOR-RELATED"/>
    <property type="match status" value="1"/>
</dbReference>
<dbReference type="Gene3D" id="2.170.130.10">
    <property type="entry name" value="TonB-dependent receptor, plug domain"/>
    <property type="match status" value="1"/>
</dbReference>
<dbReference type="SMART" id="SM00965">
    <property type="entry name" value="STN"/>
    <property type="match status" value="1"/>
</dbReference>
<evidence type="ECO:0000313" key="17">
    <source>
        <dbReference type="EMBL" id="KJF67212.1"/>
    </source>
</evidence>
<evidence type="ECO:0000256" key="2">
    <source>
        <dbReference type="ARBA" id="ARBA00009810"/>
    </source>
</evidence>
<evidence type="ECO:0000256" key="11">
    <source>
        <dbReference type="ARBA" id="ARBA00023136"/>
    </source>
</evidence>
<evidence type="ECO:0000259" key="16">
    <source>
        <dbReference type="SMART" id="SM00965"/>
    </source>
</evidence>